<feature type="region of interest" description="Disordered" evidence="1">
    <location>
        <begin position="1"/>
        <end position="50"/>
    </location>
</feature>
<evidence type="ECO:0000256" key="1">
    <source>
        <dbReference type="SAM" id="MobiDB-lite"/>
    </source>
</evidence>
<dbReference type="AlphaFoldDB" id="A0A2A2GP79"/>
<reference evidence="2 3" key="1">
    <citation type="submission" date="2017-09" db="EMBL/GenBank/DDBJ databases">
        <title>Paracoccus alkalisoli sp. nov., isolated from saline alkaline soil.</title>
        <authorList>
            <person name="Dong X."/>
            <person name="Zhang G."/>
        </authorList>
    </citation>
    <scope>NUCLEOTIDE SEQUENCE [LARGE SCALE GENOMIC DNA]</scope>
    <source>
        <strain evidence="2 3">WN007</strain>
    </source>
</reference>
<evidence type="ECO:0000313" key="2">
    <source>
        <dbReference type="EMBL" id="PAU98837.1"/>
    </source>
</evidence>
<evidence type="ECO:0000313" key="3">
    <source>
        <dbReference type="Proteomes" id="UP000218023"/>
    </source>
</evidence>
<keyword evidence="3" id="KW-1185">Reference proteome</keyword>
<dbReference type="RefSeq" id="WP_095638556.1">
    <property type="nucleotide sequence ID" value="NZ_NSJZ01000001.1"/>
</dbReference>
<proteinExistence type="predicted"/>
<dbReference type="OrthoDB" id="7982727at2"/>
<feature type="compositionally biased region" description="Low complexity" evidence="1">
    <location>
        <begin position="24"/>
        <end position="44"/>
    </location>
</feature>
<name>A0A2A2GP79_9RHOB</name>
<protein>
    <submittedName>
        <fullName evidence="2">Uncharacterized protein</fullName>
    </submittedName>
</protein>
<organism evidence="2 3">
    <name type="scientific">Paracoccus salipaludis</name>
    <dbReference type="NCBI Taxonomy" id="2032623"/>
    <lineage>
        <taxon>Bacteria</taxon>
        <taxon>Pseudomonadati</taxon>
        <taxon>Pseudomonadota</taxon>
        <taxon>Alphaproteobacteria</taxon>
        <taxon>Rhodobacterales</taxon>
        <taxon>Paracoccaceae</taxon>
        <taxon>Paracoccus</taxon>
    </lineage>
</organism>
<dbReference type="Proteomes" id="UP000218023">
    <property type="component" value="Unassembled WGS sequence"/>
</dbReference>
<dbReference type="EMBL" id="NSJZ01000001">
    <property type="protein sequence ID" value="PAU98837.1"/>
    <property type="molecule type" value="Genomic_DNA"/>
</dbReference>
<sequence>MKQNQIDHVVMPRAAAPVTEPAFSRPLPSRATRTPPPRSRASSRGHIPSRTAADARLRLRHFESKLEQNVLYLLLSRADVVDVWDQPPPISYADSHGKRRTHVFDYLATLTDGRRIAIAVKPFAVAERRNFRETLNLIRAATPLTYAHEVVLVTERSYTPAAARNAQKLHEFRRAADLEADDIVARLIANLNGPTTIAELVAQSGLEGRAFRAVFRAIFAGFLRALDQGDILPSTTIAPEVM</sequence>
<gene>
    <name evidence="2" type="ORF">CK240_01500</name>
</gene>
<comment type="caution">
    <text evidence="2">The sequence shown here is derived from an EMBL/GenBank/DDBJ whole genome shotgun (WGS) entry which is preliminary data.</text>
</comment>
<accession>A0A2A2GP79</accession>